<dbReference type="Proteomes" id="UP000807504">
    <property type="component" value="Unassembled WGS sequence"/>
</dbReference>
<protein>
    <submittedName>
        <fullName evidence="2">Retrovirus-related Pol polyprotein like</fullName>
    </submittedName>
</protein>
<dbReference type="Pfam" id="PF07727">
    <property type="entry name" value="RVT_2"/>
    <property type="match status" value="1"/>
</dbReference>
<reference evidence="2" key="1">
    <citation type="journal article" date="2020" name="bioRxiv">
        <title>Chromosome-level reference genome of the European wasp spider Argiope bruennichi: a resource for studies on range expansion and evolutionary adaptation.</title>
        <authorList>
            <person name="Sheffer M.M."/>
            <person name="Hoppe A."/>
            <person name="Krehenwinkel H."/>
            <person name="Uhl G."/>
            <person name="Kuss A.W."/>
            <person name="Jensen L."/>
            <person name="Jensen C."/>
            <person name="Gillespie R.G."/>
            <person name="Hoff K.J."/>
            <person name="Prost S."/>
        </authorList>
    </citation>
    <scope>NUCLEOTIDE SEQUENCE</scope>
</reference>
<dbReference type="SUPFAM" id="SSF56672">
    <property type="entry name" value="DNA/RNA polymerases"/>
    <property type="match status" value="1"/>
</dbReference>
<dbReference type="Pfam" id="PF14223">
    <property type="entry name" value="Retrotran_gag_2"/>
    <property type="match status" value="1"/>
</dbReference>
<dbReference type="GO" id="GO:0071897">
    <property type="term" value="P:DNA biosynthetic process"/>
    <property type="evidence" value="ECO:0007669"/>
    <property type="project" value="UniProtKB-ARBA"/>
</dbReference>
<dbReference type="AlphaFoldDB" id="A0A8T0EMY7"/>
<dbReference type="InterPro" id="IPR013103">
    <property type="entry name" value="RVT_2"/>
</dbReference>
<evidence type="ECO:0000313" key="3">
    <source>
        <dbReference type="Proteomes" id="UP000807504"/>
    </source>
</evidence>
<proteinExistence type="predicted"/>
<name>A0A8T0EMY7_ARGBR</name>
<gene>
    <name evidence="2" type="ORF">HNY73_016496</name>
</gene>
<keyword evidence="3" id="KW-1185">Reference proteome</keyword>
<comment type="caution">
    <text evidence="2">The sequence shown here is derived from an EMBL/GenBank/DDBJ whole genome shotgun (WGS) entry which is preliminary data.</text>
</comment>
<feature type="domain" description="Reverse transcriptase Ty1/copia-type" evidence="1">
    <location>
        <begin position="176"/>
        <end position="276"/>
    </location>
</feature>
<reference evidence="2" key="2">
    <citation type="submission" date="2020-06" db="EMBL/GenBank/DDBJ databases">
        <authorList>
            <person name="Sheffer M."/>
        </authorList>
    </citation>
    <scope>NUCLEOTIDE SEQUENCE</scope>
</reference>
<evidence type="ECO:0000259" key="1">
    <source>
        <dbReference type="Pfam" id="PF07727"/>
    </source>
</evidence>
<dbReference type="EMBL" id="JABXBU010002227">
    <property type="protein sequence ID" value="KAF8773885.1"/>
    <property type="molecule type" value="Genomic_DNA"/>
</dbReference>
<dbReference type="InterPro" id="IPR043502">
    <property type="entry name" value="DNA/RNA_pol_sf"/>
</dbReference>
<sequence length="278" mass="32269">MKQGKGVERKLLPLIWHTTYGKEAWNILKDNFEPVSEARLVVLIDDFFELRCNLEQEQIGIFCKYVSEKKNQVKEADFELLDLLVALQLIRRLPAEYDHLVQILYRMKGADFTHLEVERQLINESGSTQLKQKDLNTTENAYNVGSSPRKGISKKPFERSGNVLALQEVLTNTRKTQPEGFVVKGWENHVCRLHTSIYGLHQSGRQWNIELNRILIKLGFQQNELCNGLYTKIDYILLVYVDDIVVYSKSLRVLENLISDLKSKLEITELGQLNTFWV</sequence>
<organism evidence="2 3">
    <name type="scientific">Argiope bruennichi</name>
    <name type="common">Wasp spider</name>
    <name type="synonym">Aranea bruennichi</name>
    <dbReference type="NCBI Taxonomy" id="94029"/>
    <lineage>
        <taxon>Eukaryota</taxon>
        <taxon>Metazoa</taxon>
        <taxon>Ecdysozoa</taxon>
        <taxon>Arthropoda</taxon>
        <taxon>Chelicerata</taxon>
        <taxon>Arachnida</taxon>
        <taxon>Araneae</taxon>
        <taxon>Araneomorphae</taxon>
        <taxon>Entelegynae</taxon>
        <taxon>Araneoidea</taxon>
        <taxon>Araneidae</taxon>
        <taxon>Argiope</taxon>
    </lineage>
</organism>
<accession>A0A8T0EMY7</accession>
<evidence type="ECO:0000313" key="2">
    <source>
        <dbReference type="EMBL" id="KAF8773885.1"/>
    </source>
</evidence>